<proteinExistence type="predicted"/>
<reference evidence="1" key="1">
    <citation type="journal article" date="2017" name="Science">
        <title>Giant viruses with an expanded complement of translation system components.</title>
        <authorList>
            <person name="Schulz F."/>
            <person name="Yutin N."/>
            <person name="Ivanova N.N."/>
            <person name="Ortega D.R."/>
            <person name="Lee T.K."/>
            <person name="Vierheilig J."/>
            <person name="Daims H."/>
            <person name="Horn M."/>
            <person name="Wagner M."/>
            <person name="Jensen G.J."/>
            <person name="Kyrpides N.C."/>
            <person name="Koonin E.V."/>
            <person name="Woyke T."/>
        </authorList>
    </citation>
    <scope>NUCLEOTIDE SEQUENCE</scope>
    <source>
        <strain evidence="1">HKV1</strain>
    </source>
</reference>
<organism evidence="1">
    <name type="scientific">Hokovirus HKV1</name>
    <dbReference type="NCBI Taxonomy" id="1977638"/>
    <lineage>
        <taxon>Viruses</taxon>
        <taxon>Varidnaviria</taxon>
        <taxon>Bamfordvirae</taxon>
        <taxon>Nucleocytoviricota</taxon>
        <taxon>Megaviricetes</taxon>
        <taxon>Imitervirales</taxon>
        <taxon>Mimiviridae</taxon>
        <taxon>Klosneuvirinae</taxon>
        <taxon>Hokovirus</taxon>
    </lineage>
</organism>
<evidence type="ECO:0000313" key="1">
    <source>
        <dbReference type="EMBL" id="ARF10642.1"/>
    </source>
</evidence>
<gene>
    <name evidence="1" type="ORF">Hokovirus_2_169</name>
</gene>
<accession>A0A1V0SFZ8</accession>
<dbReference type="EMBL" id="KY684104">
    <property type="protein sequence ID" value="ARF10642.1"/>
    <property type="molecule type" value="Genomic_DNA"/>
</dbReference>
<name>A0A1V0SFZ8_9VIRU</name>
<protein>
    <submittedName>
        <fullName evidence="1">Uncharacterized protein</fullName>
    </submittedName>
</protein>
<sequence>MLDNIINNLRSQVKYNISLDSSILQLCNDHLLKFCIYEERNNLICEDDIFMIDFVDNNYVINDFQKYFEPIIVNDEEELLNKLTSCINNIHSNIKILHTCK</sequence>